<gene>
    <name evidence="2" type="ORF">I7I51_00152</name>
</gene>
<organism evidence="2 3">
    <name type="scientific">Ajellomyces capsulatus</name>
    <name type="common">Darling's disease fungus</name>
    <name type="synonym">Histoplasma capsulatum</name>
    <dbReference type="NCBI Taxonomy" id="5037"/>
    <lineage>
        <taxon>Eukaryota</taxon>
        <taxon>Fungi</taxon>
        <taxon>Dikarya</taxon>
        <taxon>Ascomycota</taxon>
        <taxon>Pezizomycotina</taxon>
        <taxon>Eurotiomycetes</taxon>
        <taxon>Eurotiomycetidae</taxon>
        <taxon>Onygenales</taxon>
        <taxon>Ajellomycetaceae</taxon>
        <taxon>Histoplasma</taxon>
    </lineage>
</organism>
<evidence type="ECO:0000313" key="2">
    <source>
        <dbReference type="EMBL" id="QSS63095.1"/>
    </source>
</evidence>
<feature type="compositionally biased region" description="Basic and acidic residues" evidence="1">
    <location>
        <begin position="25"/>
        <end position="37"/>
    </location>
</feature>
<feature type="region of interest" description="Disordered" evidence="1">
    <location>
        <begin position="1"/>
        <end position="39"/>
    </location>
</feature>
<accession>A0A8A1MB96</accession>
<dbReference type="EMBL" id="CP069114">
    <property type="protein sequence ID" value="QSS63095.1"/>
    <property type="molecule type" value="Genomic_DNA"/>
</dbReference>
<dbReference type="Proteomes" id="UP000663671">
    <property type="component" value="Chromosome 1"/>
</dbReference>
<dbReference type="InterPro" id="IPR036047">
    <property type="entry name" value="F-box-like_dom_sf"/>
</dbReference>
<name>A0A8A1MB96_AJECA</name>
<proteinExistence type="predicted"/>
<dbReference type="VEuPathDB" id="FungiDB:I7I51_00152"/>
<dbReference type="AlphaFoldDB" id="A0A8A1MB96"/>
<evidence type="ECO:0000313" key="3">
    <source>
        <dbReference type="Proteomes" id="UP000663671"/>
    </source>
</evidence>
<dbReference type="OrthoDB" id="5281164at2759"/>
<reference evidence="2" key="1">
    <citation type="submission" date="2021-01" db="EMBL/GenBank/DDBJ databases">
        <title>Chromosome-level genome assembly of a human fungal pathogen reveals clustering of transcriptionally co-regulated genes.</title>
        <authorList>
            <person name="Voorhies M."/>
            <person name="Cohen S."/>
            <person name="Shea T.P."/>
            <person name="Petrus S."/>
            <person name="Munoz J.F."/>
            <person name="Poplawski S."/>
            <person name="Goldman W.E."/>
            <person name="Michael T."/>
            <person name="Cuomo C.A."/>
            <person name="Sil A."/>
            <person name="Beyhan S."/>
        </authorList>
    </citation>
    <scope>NUCLEOTIDE SEQUENCE</scope>
    <source>
        <strain evidence="2">WU24</strain>
    </source>
</reference>
<evidence type="ECO:0000256" key="1">
    <source>
        <dbReference type="SAM" id="MobiDB-lite"/>
    </source>
</evidence>
<protein>
    <recommendedName>
        <fullName evidence="4">F-box domain-containing protein</fullName>
    </recommendedName>
</protein>
<dbReference type="SUPFAM" id="SSF81383">
    <property type="entry name" value="F-box domain"/>
    <property type="match status" value="1"/>
</dbReference>
<sequence length="278" mass="31502">MNRDTALPSRSTLPGSRPAISRGWTKHETGHHPEPDRCSSGSLLDLPSELHLQLMSWLDFRDIQMLRATNRYFWHLPSDTQIARIRRDYVADLVSAEMKEVAESAANAVSTQAPNDTCGDDASQRLTCYSCLRHLPIYSFSRTQTTRRRGKGHADASKRFCVDCALRLHKWEPGISLSFSWGDAVYCRRCRGLVPLRNTPAEWAGTLGLCEGCQAVLGIPDWRQHEGEGTRGFWYGAKALLDRNFAEQRKGTHSERVDMWETLRAEIASLRLSEKLEV</sequence>
<evidence type="ECO:0008006" key="4">
    <source>
        <dbReference type="Google" id="ProtNLM"/>
    </source>
</evidence>